<accession>A0ABQ9HL37</accession>
<proteinExistence type="predicted"/>
<comment type="caution">
    <text evidence="1">The sequence shown here is derived from an EMBL/GenBank/DDBJ whole genome shotgun (WGS) entry which is preliminary data.</text>
</comment>
<dbReference type="Proteomes" id="UP001159363">
    <property type="component" value="Chromosome X"/>
</dbReference>
<name>A0ABQ9HL37_9NEOP</name>
<evidence type="ECO:0000313" key="1">
    <source>
        <dbReference type="EMBL" id="KAJ8884890.1"/>
    </source>
</evidence>
<keyword evidence="2" id="KW-1185">Reference proteome</keyword>
<organism evidence="1 2">
    <name type="scientific">Dryococelus australis</name>
    <dbReference type="NCBI Taxonomy" id="614101"/>
    <lineage>
        <taxon>Eukaryota</taxon>
        <taxon>Metazoa</taxon>
        <taxon>Ecdysozoa</taxon>
        <taxon>Arthropoda</taxon>
        <taxon>Hexapoda</taxon>
        <taxon>Insecta</taxon>
        <taxon>Pterygota</taxon>
        <taxon>Neoptera</taxon>
        <taxon>Polyneoptera</taxon>
        <taxon>Phasmatodea</taxon>
        <taxon>Verophasmatodea</taxon>
        <taxon>Anareolatae</taxon>
        <taxon>Phasmatidae</taxon>
        <taxon>Eurycanthinae</taxon>
        <taxon>Dryococelus</taxon>
    </lineage>
</organism>
<reference evidence="1 2" key="1">
    <citation type="submission" date="2023-02" db="EMBL/GenBank/DDBJ databases">
        <title>LHISI_Scaffold_Assembly.</title>
        <authorList>
            <person name="Stuart O.P."/>
            <person name="Cleave R."/>
            <person name="Magrath M.J.L."/>
            <person name="Mikheyev A.S."/>
        </authorList>
    </citation>
    <scope>NUCLEOTIDE SEQUENCE [LARGE SCALE GENOMIC DNA]</scope>
    <source>
        <strain evidence="1">Daus_M_001</strain>
        <tissue evidence="1">Leg muscle</tissue>
    </source>
</reference>
<dbReference type="EMBL" id="JARBHB010000004">
    <property type="protein sequence ID" value="KAJ8884890.1"/>
    <property type="molecule type" value="Genomic_DNA"/>
</dbReference>
<feature type="non-terminal residue" evidence="1">
    <location>
        <position position="404"/>
    </location>
</feature>
<protein>
    <submittedName>
        <fullName evidence="1">Uncharacterized protein</fullName>
    </submittedName>
</protein>
<sequence>MHVRCVKYSYNDNNSVDCKNGTQLSVNSISLQPGMFLDTLQDDIQLCTSMGITSDLVRKIYIDIVIENEICRHECIICSDDLIFNANGLLFLDFFSEYACKINVKEKRIRGKCCREGSEKASHVLGLAGVCVRGSHCNFEGGEAPVKYKDTSIQCKIEGSGAPVFVNYREVEGQCSVVGERCPERCESFREVTSPYFRKCGTGVLGKSRRQDAMKVKGRRPPNTRRAPVKLEPRQKAITTAALQSNDRGQKLNPRVKGNLQSFDGGTKPGSRKMATNMTLHSRGHVLVPTTTIDILKHLREVQFQCDYRVLLCEITCRGMIEAPEFCEEVIESKGTGKKIVMSRSLCKMSKTGCVPLINESEKFIQLERNLEVRLASTLSNVAETTGGIFVVSSKRKLSGNSVP</sequence>
<evidence type="ECO:0000313" key="2">
    <source>
        <dbReference type="Proteomes" id="UP001159363"/>
    </source>
</evidence>
<gene>
    <name evidence="1" type="ORF">PR048_011086</name>
</gene>